<dbReference type="Proteomes" id="UP000176998">
    <property type="component" value="Unassembled WGS sequence"/>
</dbReference>
<feature type="region of interest" description="Disordered" evidence="1">
    <location>
        <begin position="384"/>
        <end position="430"/>
    </location>
</feature>
<evidence type="ECO:0000313" key="3">
    <source>
        <dbReference type="Proteomes" id="UP000176998"/>
    </source>
</evidence>
<dbReference type="RefSeq" id="XP_022473149.1">
    <property type="nucleotide sequence ID" value="XM_022620311.1"/>
</dbReference>
<dbReference type="GeneID" id="34561821"/>
<feature type="compositionally biased region" description="Polar residues" evidence="1">
    <location>
        <begin position="392"/>
        <end position="401"/>
    </location>
</feature>
<feature type="region of interest" description="Disordered" evidence="1">
    <location>
        <begin position="324"/>
        <end position="356"/>
    </location>
</feature>
<dbReference type="EMBL" id="MJBS01000075">
    <property type="protein sequence ID" value="OHE95988.1"/>
    <property type="molecule type" value="Genomic_DNA"/>
</dbReference>
<reference evidence="2 3" key="1">
    <citation type="submission" date="2016-09" db="EMBL/GenBank/DDBJ databases">
        <authorList>
            <person name="Capua I."/>
            <person name="De Benedictis P."/>
            <person name="Joannis T."/>
            <person name="Lombin L.H."/>
            <person name="Cattoli G."/>
        </authorList>
    </citation>
    <scope>NUCLEOTIDE SEQUENCE [LARGE SCALE GENOMIC DNA]</scope>
    <source>
        <strain evidence="2 3">IMI 309357</strain>
    </source>
</reference>
<feature type="region of interest" description="Disordered" evidence="1">
    <location>
        <begin position="162"/>
        <end position="310"/>
    </location>
</feature>
<feature type="compositionally biased region" description="Polar residues" evidence="1">
    <location>
        <begin position="334"/>
        <end position="351"/>
    </location>
</feature>
<evidence type="ECO:0000256" key="1">
    <source>
        <dbReference type="SAM" id="MobiDB-lite"/>
    </source>
</evidence>
<gene>
    <name evidence="2" type="ORF">CORC01_08681</name>
</gene>
<dbReference type="OrthoDB" id="5138733at2759"/>
<feature type="compositionally biased region" description="Polar residues" evidence="1">
    <location>
        <begin position="169"/>
        <end position="178"/>
    </location>
</feature>
<keyword evidence="3" id="KW-1185">Reference proteome</keyword>
<organism evidence="2 3">
    <name type="scientific">Colletotrichum orchidophilum</name>
    <dbReference type="NCBI Taxonomy" id="1209926"/>
    <lineage>
        <taxon>Eukaryota</taxon>
        <taxon>Fungi</taxon>
        <taxon>Dikarya</taxon>
        <taxon>Ascomycota</taxon>
        <taxon>Pezizomycotina</taxon>
        <taxon>Sordariomycetes</taxon>
        <taxon>Hypocreomycetidae</taxon>
        <taxon>Glomerellales</taxon>
        <taxon>Glomerellaceae</taxon>
        <taxon>Colletotrichum</taxon>
    </lineage>
</organism>
<feature type="region of interest" description="Disordered" evidence="1">
    <location>
        <begin position="126"/>
        <end position="149"/>
    </location>
</feature>
<protein>
    <submittedName>
        <fullName evidence="2">Uncharacterized protein</fullName>
    </submittedName>
</protein>
<dbReference type="AlphaFoldDB" id="A0A1G4B3I2"/>
<comment type="caution">
    <text evidence="2">The sequence shown here is derived from an EMBL/GenBank/DDBJ whole genome shotgun (WGS) entry which is preliminary data.</text>
</comment>
<name>A0A1G4B3I2_9PEZI</name>
<evidence type="ECO:0000313" key="2">
    <source>
        <dbReference type="EMBL" id="OHE95988.1"/>
    </source>
</evidence>
<accession>A0A1G4B3I2</accession>
<sequence>MANSINPTSIPSITNLREQLDYGDPHLPRCQAFYDSVRVFRKTFVTNQGWEGSTIHEWRSREHRSALSEMARAYLERHGNGQLFWPDDDAQGRANKLKYSTDCIRIKRIMQQLFWRLNLQQHRNAKYKKNKEKAGSVDIMSGRGLSHEDPIDLDVAEDRLESPILTGMPDSSRSTTVPEPTLHPEDVDASVIDPALGDPQQDLRNGREVSRDPYLVPKSPDLHVQDTSNQNQNQNQNIFASTSSAIPNDERQFAPYADMGPPTKRPRLDNAKSSRTTSMKRAGKTPIGLRTTRISPRKRKLRQQQGFPPPEELTVIFQSLEDHSSPEIVDGPTASESHSAAADVSSTSLQRAPNPFRATVEDVTDEDGSVNAFVDEALIQLNTETEMPPPQSKDSPNSTRPSAPVQPTEATPGDSLPTVAAAGQTDRVSSPVAIKSAETIVEKAVMINHAPQTTTSRQSQVDFVYRVIIRQPTRRSYIWKPKGSFRSKTLAELVQELPGLPLQFEWSELKYLLFRLVARNTEVEETVPCWKEDGFESLKRLLTSFIRACIAETPRGEVVCVYIDIEPLATLDSVEEAADVEELGFEW</sequence>
<proteinExistence type="predicted"/>